<dbReference type="EMBL" id="ACGJ01002927">
    <property type="protein sequence ID" value="EES98399.1"/>
    <property type="molecule type" value="Genomic_DNA"/>
</dbReference>
<dbReference type="GO" id="GO:0006886">
    <property type="term" value="P:intracellular protein transport"/>
    <property type="evidence" value="ECO:0007669"/>
    <property type="project" value="TreeGrafter"/>
</dbReference>
<protein>
    <submittedName>
        <fullName evidence="1">Vacuolar protein sorting 35</fullName>
    </submittedName>
</protein>
<dbReference type="Proteomes" id="UP000002488">
    <property type="component" value="Unassembled WGS sequence"/>
</dbReference>
<dbReference type="PANTHER" id="PTHR11099">
    <property type="entry name" value="VACUOLAR SORTING PROTEIN 35"/>
    <property type="match status" value="1"/>
</dbReference>
<comment type="caution">
    <text evidence="1">The sequence shown here is derived from an EMBL/GenBank/DDBJ whole genome shotgun (WGS) entry which is preliminary data.</text>
</comment>
<dbReference type="OMA" id="CAHININ"/>
<evidence type="ECO:0000313" key="1">
    <source>
        <dbReference type="EMBL" id="EES98399.1"/>
    </source>
</evidence>
<reference evidence="1 2" key="1">
    <citation type="journal article" date="2009" name="PLoS Pathog.">
        <title>Draft genome sequencing of giardia intestinalis assemblage B isolate GS: is human giardiasis caused by two different species?</title>
        <authorList>
            <person name="Franzen O."/>
            <person name="Jerlstrom-Hultqvist J."/>
            <person name="Castro E."/>
            <person name="Sherwood E."/>
            <person name="Ankarklev J."/>
            <person name="Reiner D.S."/>
            <person name="Palm D."/>
            <person name="Andersson J.O."/>
            <person name="Andersson B."/>
            <person name="Svard S.G."/>
        </authorList>
    </citation>
    <scope>NUCLEOTIDE SEQUENCE [LARGE SCALE GENOMIC DNA]</scope>
    <source>
        <strain evidence="2">ATCC 50581 / GS clone H7</strain>
    </source>
</reference>
<dbReference type="GO" id="GO:0030906">
    <property type="term" value="C:retromer, cargo-selective complex"/>
    <property type="evidence" value="ECO:0007669"/>
    <property type="project" value="InterPro"/>
</dbReference>
<sequence>MAFQTKVDPEYLRQIQARPLQEQWLSAQLEDLGLRISKFNNVRAADQSNYMAITTSAIECTFLLKTTLLEPAGYEKLYEKVSEFLVSLRQYFSSITENPLGRIMSPYQLYVFVQRTTIVIPRLYLMALAASIWLEHLNNARKFLHSNPDTAPAELLKIGMPTTMDDIRELKTNIVLDLHEFCRGVQNPLRHLFLRHYIVEVLRPHLDFDLSEPYVVVADVDITLDFLLRNYIEMNRFWVRTQYDPARTRKEADRRDKRRIYLSEMISTGFKEIAKLCTIDGLQADVLVEVLRQIKLSSDPMSTATILEGVCAHININKLFVALDDVFAAVVSGCHGVKSFIILLDRLSMEKEKITITEELYKRFCEAGTGLCNTVLQEISTKGLEHVDKVTGMIMDSAWISCINALLVFSSRVWPEDMTKLMSALNVLIGIIFPHCSEQHIRSYAEQIENRHLPQIQPVQLLERDDDSIVKTLTSPLIRMKASMMPEYLRLLPSRALKCYLMQKSDRLMRDFSLGVAYALLENPLTVSAEEYARNNERALMLGKFCFENVYTLAHTDCLLFAKCIQSFHAALDCYNMLMNPNYELPEEAKADIYPSLFYVCHRDGFLREAGKVANLMDDIDQQAAVKLHIDNTKSIIEAMNGSYFSTENFTKDDVYNELAAAILVYECFHNSKQQCQILCEMMSVVASVKLPEGEEDAILNRFLALASVLLVRKDRPVVLAKCSQLFRVHQRDERSRQAESLARTAQAKWGDADSQKRMEIFLSN</sequence>
<evidence type="ECO:0000313" key="2">
    <source>
        <dbReference type="Proteomes" id="UP000002488"/>
    </source>
</evidence>
<dbReference type="PANTHER" id="PTHR11099:SF0">
    <property type="entry name" value="VACUOLAR PROTEIN SORTING-ASSOCIATED PROTEIN 35"/>
    <property type="match status" value="1"/>
</dbReference>
<gene>
    <name evidence="1" type="ORF">GL50581_4348</name>
</gene>
<dbReference type="Pfam" id="PF03635">
    <property type="entry name" value="Vps35"/>
    <property type="match status" value="2"/>
</dbReference>
<dbReference type="GO" id="GO:0042147">
    <property type="term" value="P:retrograde transport, endosome to Golgi"/>
    <property type="evidence" value="ECO:0007669"/>
    <property type="project" value="InterPro"/>
</dbReference>
<dbReference type="VEuPathDB" id="GiardiaDB:GL50581_4348"/>
<dbReference type="InterPro" id="IPR005378">
    <property type="entry name" value="Vps35"/>
</dbReference>
<organism evidence="1 2">
    <name type="scientific">Giardia intestinalis (strain ATCC 50581 / GS clone H7)</name>
    <name type="common">Giardia lamblia</name>
    <dbReference type="NCBI Taxonomy" id="598745"/>
    <lineage>
        <taxon>Eukaryota</taxon>
        <taxon>Metamonada</taxon>
        <taxon>Diplomonadida</taxon>
        <taxon>Hexamitidae</taxon>
        <taxon>Giardiinae</taxon>
        <taxon>Giardia</taxon>
    </lineage>
</organism>
<dbReference type="GO" id="GO:0005770">
    <property type="term" value="C:late endosome"/>
    <property type="evidence" value="ECO:0007669"/>
    <property type="project" value="TreeGrafter"/>
</dbReference>
<accession>C6LZW2</accession>
<dbReference type="GO" id="GO:0005829">
    <property type="term" value="C:cytosol"/>
    <property type="evidence" value="ECO:0007669"/>
    <property type="project" value="GOC"/>
</dbReference>
<dbReference type="AlphaFoldDB" id="C6LZW2"/>
<name>C6LZW2_GIAIB</name>
<dbReference type="OrthoDB" id="10258141at2759"/>
<proteinExistence type="predicted"/>